<dbReference type="OrthoDB" id="3173400at2"/>
<dbReference type="InterPro" id="IPR053182">
    <property type="entry name" value="YobU-like_regulator"/>
</dbReference>
<dbReference type="PANTHER" id="PTHR36444">
    <property type="entry name" value="TRANSCRIPTIONAL REGULATOR PROTEIN YOBU-RELATED"/>
    <property type="match status" value="1"/>
</dbReference>
<dbReference type="InterPro" id="IPR011256">
    <property type="entry name" value="Reg_factor_effector_dom_sf"/>
</dbReference>
<organism evidence="2 3">
    <name type="scientific">Vibrio rumoiensis 1S-45</name>
    <dbReference type="NCBI Taxonomy" id="1188252"/>
    <lineage>
        <taxon>Bacteria</taxon>
        <taxon>Pseudomonadati</taxon>
        <taxon>Pseudomonadota</taxon>
        <taxon>Gammaproteobacteria</taxon>
        <taxon>Vibrionales</taxon>
        <taxon>Vibrionaceae</taxon>
        <taxon>Vibrio</taxon>
    </lineage>
</organism>
<sequence length="150" mass="17051">MKVKHIEAFQVKGITIRTNNQNEASPSSAQIGLLWHDFNEKVAPLMAPFSETYGVYTEYESDHTGDFDVIACTDTLSTQPTIELSSVNINRGQYAVFTASGPLPETVINLWMQVWQYFSDETCEHKRAFTTDFEHYEEGKVSVYIALEIE</sequence>
<dbReference type="eggNOG" id="COG3708">
    <property type="taxonomic scope" value="Bacteria"/>
</dbReference>
<dbReference type="Pfam" id="PF14526">
    <property type="entry name" value="Cass2"/>
    <property type="match status" value="1"/>
</dbReference>
<reference evidence="2 3" key="1">
    <citation type="journal article" date="2012" name="Science">
        <title>Ecological populations of bacteria act as socially cohesive units of antibiotic production and resistance.</title>
        <authorList>
            <person name="Cordero O.X."/>
            <person name="Wildschutte H."/>
            <person name="Kirkup B."/>
            <person name="Proehl S."/>
            <person name="Ngo L."/>
            <person name="Hussain F."/>
            <person name="Le Roux F."/>
            <person name="Mincer T."/>
            <person name="Polz M.F."/>
        </authorList>
    </citation>
    <scope>NUCLEOTIDE SEQUENCE [LARGE SCALE GENOMIC DNA]</scope>
    <source>
        <strain evidence="2 3">1S-45</strain>
    </source>
</reference>
<gene>
    <name evidence="2" type="ORF">A1QC_02760</name>
</gene>
<dbReference type="Gene3D" id="3.20.80.10">
    <property type="entry name" value="Regulatory factor, effector binding domain"/>
    <property type="match status" value="1"/>
</dbReference>
<dbReference type="STRING" id="1188252.A1QC_02760"/>
<dbReference type="InterPro" id="IPR010499">
    <property type="entry name" value="AraC_E-bd"/>
</dbReference>
<evidence type="ECO:0000313" key="2">
    <source>
        <dbReference type="EMBL" id="OEF23145.1"/>
    </source>
</evidence>
<dbReference type="EMBL" id="AJYK02000099">
    <property type="protein sequence ID" value="OEF23145.1"/>
    <property type="molecule type" value="Genomic_DNA"/>
</dbReference>
<dbReference type="AlphaFoldDB" id="A0A1E5DZY3"/>
<dbReference type="InterPro" id="IPR029441">
    <property type="entry name" value="Cass2"/>
</dbReference>
<dbReference type="RefSeq" id="WP_017024967.1">
    <property type="nucleotide sequence ID" value="NZ_AJYK02000099.1"/>
</dbReference>
<keyword evidence="3" id="KW-1185">Reference proteome</keyword>
<dbReference type="PANTHER" id="PTHR36444:SF2">
    <property type="entry name" value="TRANSCRIPTIONAL REGULATOR PROTEIN YOBU-RELATED"/>
    <property type="match status" value="1"/>
</dbReference>
<accession>A0A1E5DZY3</accession>
<comment type="caution">
    <text evidence="2">The sequence shown here is derived from an EMBL/GenBank/DDBJ whole genome shotgun (WGS) entry which is preliminary data.</text>
</comment>
<name>A0A1E5DZY3_9VIBR</name>
<proteinExistence type="predicted"/>
<evidence type="ECO:0000313" key="3">
    <source>
        <dbReference type="Proteomes" id="UP000094070"/>
    </source>
</evidence>
<dbReference type="SUPFAM" id="SSF55136">
    <property type="entry name" value="Probable bacterial effector-binding domain"/>
    <property type="match status" value="1"/>
</dbReference>
<dbReference type="SMART" id="SM00871">
    <property type="entry name" value="AraC_E_bind"/>
    <property type="match status" value="1"/>
</dbReference>
<protein>
    <recommendedName>
        <fullName evidence="1">AraC effector-binding domain-containing protein</fullName>
    </recommendedName>
</protein>
<evidence type="ECO:0000259" key="1">
    <source>
        <dbReference type="SMART" id="SM00871"/>
    </source>
</evidence>
<dbReference type="Proteomes" id="UP000094070">
    <property type="component" value="Unassembled WGS sequence"/>
</dbReference>
<feature type="domain" description="AraC effector-binding" evidence="1">
    <location>
        <begin position="1"/>
        <end position="148"/>
    </location>
</feature>